<dbReference type="EMBL" id="GL945430">
    <property type="protein sequence ID" value="EGO28176.1"/>
    <property type="molecule type" value="Genomic_DNA"/>
</dbReference>
<feature type="region of interest" description="Disordered" evidence="1">
    <location>
        <begin position="1"/>
        <end position="25"/>
    </location>
</feature>
<dbReference type="HOGENOM" id="CLU_035918_3_1_1"/>
<dbReference type="InterPro" id="IPR046521">
    <property type="entry name" value="DUF6698"/>
</dbReference>
<gene>
    <name evidence="2" type="ORF">SERLADRAFT_366050</name>
</gene>
<evidence type="ECO:0000313" key="2">
    <source>
        <dbReference type="EMBL" id="EGO28176.1"/>
    </source>
</evidence>
<dbReference type="KEGG" id="sla:SERLADRAFT_366050"/>
<dbReference type="OrthoDB" id="2671666at2759"/>
<organism evidence="3">
    <name type="scientific">Serpula lacrymans var. lacrymans (strain S7.9)</name>
    <name type="common">Dry rot fungus</name>
    <dbReference type="NCBI Taxonomy" id="578457"/>
    <lineage>
        <taxon>Eukaryota</taxon>
        <taxon>Fungi</taxon>
        <taxon>Dikarya</taxon>
        <taxon>Basidiomycota</taxon>
        <taxon>Agaricomycotina</taxon>
        <taxon>Agaricomycetes</taxon>
        <taxon>Agaricomycetidae</taxon>
        <taxon>Boletales</taxon>
        <taxon>Coniophorineae</taxon>
        <taxon>Serpulaceae</taxon>
        <taxon>Serpula</taxon>
    </lineage>
</organism>
<sequence length="294" mass="33188">MLQSGNHDTSESSNCQDDVRTSSSTGKRLQENTLCLGPRKKVCHADPLVHHGHHFGQTVHALCNVQALIMNGVVWLGELADVHEEDLIFEEKQEFCIFQSFFRMVPGLEEHLMEGNAEETVAIAELIQKGASSARSNDIKGLKGVVLDWITHKGKCLHPPLARNMKTNYGFNHKKTSALLCPAGLDWKNTEYDPEDPWQGLFWNLILVLVCFALSLSPVFSHTDTVTDSERFYSTVLNLLNEPEERDEVNSLLVWWNCQIFPNHYSAHRLPSKDSALAKIKEKRAALQCRQEAP</sequence>
<reference evidence="3" key="1">
    <citation type="journal article" date="2011" name="Science">
        <title>The plant cell wall-decomposing machinery underlies the functional diversity of forest fungi.</title>
        <authorList>
            <person name="Eastwood D.C."/>
            <person name="Floudas D."/>
            <person name="Binder M."/>
            <person name="Majcherczyk A."/>
            <person name="Schneider P."/>
            <person name="Aerts A."/>
            <person name="Asiegbu F.O."/>
            <person name="Baker S.E."/>
            <person name="Barry K."/>
            <person name="Bendiksby M."/>
            <person name="Blumentritt M."/>
            <person name="Coutinho P.M."/>
            <person name="Cullen D."/>
            <person name="de Vries R.P."/>
            <person name="Gathman A."/>
            <person name="Goodell B."/>
            <person name="Henrissat B."/>
            <person name="Ihrmark K."/>
            <person name="Kauserud H."/>
            <person name="Kohler A."/>
            <person name="LaButti K."/>
            <person name="Lapidus A."/>
            <person name="Lavin J.L."/>
            <person name="Lee Y.-H."/>
            <person name="Lindquist E."/>
            <person name="Lilly W."/>
            <person name="Lucas S."/>
            <person name="Morin E."/>
            <person name="Murat C."/>
            <person name="Oguiza J.A."/>
            <person name="Park J."/>
            <person name="Pisabarro A.G."/>
            <person name="Riley R."/>
            <person name="Rosling A."/>
            <person name="Salamov A."/>
            <person name="Schmidt O."/>
            <person name="Schmutz J."/>
            <person name="Skrede I."/>
            <person name="Stenlid J."/>
            <person name="Wiebenga A."/>
            <person name="Xie X."/>
            <person name="Kuees U."/>
            <person name="Hibbett D.S."/>
            <person name="Hoffmeister D."/>
            <person name="Hoegberg N."/>
            <person name="Martin F."/>
            <person name="Grigoriev I.V."/>
            <person name="Watkinson S.C."/>
        </authorList>
    </citation>
    <scope>NUCLEOTIDE SEQUENCE [LARGE SCALE GENOMIC DNA]</scope>
    <source>
        <strain evidence="3">S7.9</strain>
    </source>
</reference>
<proteinExistence type="predicted"/>
<protein>
    <submittedName>
        <fullName evidence="2">Uncharacterized protein</fullName>
    </submittedName>
</protein>
<evidence type="ECO:0000313" key="3">
    <source>
        <dbReference type="Proteomes" id="UP000008064"/>
    </source>
</evidence>
<name>F8NLC8_SERL9</name>
<dbReference type="Proteomes" id="UP000008064">
    <property type="component" value="Unassembled WGS sequence"/>
</dbReference>
<accession>F8NLC8</accession>
<dbReference type="AlphaFoldDB" id="F8NLC8"/>
<dbReference type="RefSeq" id="XP_007314375.1">
    <property type="nucleotide sequence ID" value="XM_007314313.1"/>
</dbReference>
<dbReference type="GeneID" id="18810126"/>
<evidence type="ECO:0000256" key="1">
    <source>
        <dbReference type="SAM" id="MobiDB-lite"/>
    </source>
</evidence>
<dbReference type="Pfam" id="PF20414">
    <property type="entry name" value="DUF6698"/>
    <property type="match status" value="2"/>
</dbReference>